<evidence type="ECO:0000259" key="15">
    <source>
        <dbReference type="PROSITE" id="PS51038"/>
    </source>
</evidence>
<dbReference type="GO" id="GO:0003682">
    <property type="term" value="F:chromatin binding"/>
    <property type="evidence" value="ECO:0007669"/>
    <property type="project" value="InterPro"/>
</dbReference>
<dbReference type="GO" id="GO:0046872">
    <property type="term" value="F:metal ion binding"/>
    <property type="evidence" value="ECO:0007669"/>
    <property type="project" value="UniProtKB-KW"/>
</dbReference>
<evidence type="ECO:0000313" key="17">
    <source>
        <dbReference type="Proteomes" id="UP000253472"/>
    </source>
</evidence>
<keyword evidence="9 13" id="KW-0238">DNA-binding</keyword>
<dbReference type="EMBL" id="QLNQ01000026">
    <property type="protein sequence ID" value="RCK60933.1"/>
    <property type="molecule type" value="Genomic_DNA"/>
</dbReference>
<evidence type="ECO:0000256" key="14">
    <source>
        <dbReference type="SAM" id="MobiDB-lite"/>
    </source>
</evidence>
<comment type="similarity">
    <text evidence="2 13">Belongs to the ORC1 family.</text>
</comment>
<evidence type="ECO:0000256" key="2">
    <source>
        <dbReference type="ARBA" id="ARBA00008398"/>
    </source>
</evidence>
<evidence type="ECO:0000256" key="10">
    <source>
        <dbReference type="ARBA" id="ARBA00023242"/>
    </source>
</evidence>
<evidence type="ECO:0000256" key="5">
    <source>
        <dbReference type="ARBA" id="ARBA00022723"/>
    </source>
</evidence>
<dbReference type="PANTHER" id="PTHR10763">
    <property type="entry name" value="CELL DIVISION CONTROL PROTEIN 6-RELATED"/>
    <property type="match status" value="1"/>
</dbReference>
<proteinExistence type="inferred from homology"/>
<sequence length="860" mass="96000">MLCAKGWEHRTEDEGSDDTNGLSVPVTRRGRVSRLLSAPQASTAATSRITLIRQEDGAEFKVGDAIETSLKRGILRSGPQLGIIKQIQFGTSEFILVHVMWFLRAGEVDGLPDGLADENEVFLTPYVSEVKYTDFVRHINVLSEGQFGEIVIDDSNSNNTFLLRRITDDYGHFSEKIDYEELRELLISNHDEFVQKVTKAELPVSEVLEGRGTRRSRRQTSGQTVAPTKRQRKAPQPKPAAKPTKQTKSKGAKETQSKRGAKQPEPQPEPKASSSRRGKAKKATKEPETTKEAGNEAKEADDAAEEDSSEDSAAESDYVANEEDEEEEEIESEEEEIEEDVSDAEIEDDEDEDEEFGKKRKKRKQSARKGGTPSPKRKTKGQQDNSEMEKFYSAVTPIKSIKYKTLDRSSLPVFLSPTKNAPDGFTDPTSQAFKEMKQKLHTSQKLNALPGREDEFAMIYMNLESAVNEGTGCCVYVSGVPGMGKTATIKDVVQQMSESQATGEIQPFSYLELNGLKLLNPNVAYEVLWEHISGHKVSPPNAALLLEEYFKTEQADRKPLIVLMDELDQIATKKQNVMYNFFNWPTYNTSKVIVIAVANTMDLPERVLSNKISSRLGLRRIQFKGYTFQQLGDIISHRLEMITKNNRKKVTISADAIGFASRKVASVSGDARRALTICRRAVEIAEKQYNEKKEISSNNGDDEDEETYEVLISHISTAINETVNSPLAQFIGTLPFTPKLVLASMLRMTRRTGLAESKLGDIISEMKNALAMSTDPKRKKSGELDMMDMLYTDKIFGNDNDNGTNLRVHFFRQVVTSLVEAGIIALQASAGERSKLIQLNVSEEEIVSVLKKDSQITGFL</sequence>
<dbReference type="Gene3D" id="1.10.8.60">
    <property type="match status" value="1"/>
</dbReference>
<dbReference type="Pfam" id="PF17872">
    <property type="entry name" value="AAA_lid_10"/>
    <property type="match status" value="1"/>
</dbReference>
<dbReference type="SUPFAM" id="SSF82061">
    <property type="entry name" value="BAH domain"/>
    <property type="match status" value="1"/>
</dbReference>
<evidence type="ECO:0000256" key="12">
    <source>
        <dbReference type="ARBA" id="ARBA00062293"/>
    </source>
</evidence>
<comment type="subcellular location">
    <subcellularLocation>
        <location evidence="1 13">Nucleus</location>
    </subcellularLocation>
</comment>
<dbReference type="Gene3D" id="2.30.30.490">
    <property type="match status" value="1"/>
</dbReference>
<dbReference type="SUPFAM" id="SSF52540">
    <property type="entry name" value="P-loop containing nucleoside triphosphate hydrolases"/>
    <property type="match status" value="1"/>
</dbReference>
<evidence type="ECO:0000313" key="16">
    <source>
        <dbReference type="EMBL" id="RCK60933.1"/>
    </source>
</evidence>
<feature type="compositionally biased region" description="Basic residues" evidence="14">
    <location>
        <begin position="358"/>
        <end position="367"/>
    </location>
</feature>
<keyword evidence="6 13" id="KW-0547">Nucleotide-binding</keyword>
<dbReference type="Pfam" id="PF21312">
    <property type="entry name" value="WHD_ORC1"/>
    <property type="match status" value="1"/>
</dbReference>
<dbReference type="AlphaFoldDB" id="A0A367Y4Z2"/>
<comment type="subunit">
    <text evidence="12 13">ORC is composed of six subunits.</text>
</comment>
<evidence type="ECO:0000256" key="1">
    <source>
        <dbReference type="ARBA" id="ARBA00004123"/>
    </source>
</evidence>
<dbReference type="FunFam" id="3.40.50.300:FF:000199">
    <property type="entry name" value="Origin recognition complex subunit 1"/>
    <property type="match status" value="1"/>
</dbReference>
<feature type="region of interest" description="Disordered" evidence="14">
    <location>
        <begin position="1"/>
        <end position="24"/>
    </location>
</feature>
<feature type="region of interest" description="Disordered" evidence="14">
    <location>
        <begin position="208"/>
        <end position="390"/>
    </location>
</feature>
<dbReference type="InterPro" id="IPR003959">
    <property type="entry name" value="ATPase_AAA_core"/>
</dbReference>
<dbReference type="GO" id="GO:0005664">
    <property type="term" value="C:nuclear origin of replication recognition complex"/>
    <property type="evidence" value="ECO:0007669"/>
    <property type="project" value="TreeGrafter"/>
</dbReference>
<protein>
    <recommendedName>
        <fullName evidence="3 13">Origin recognition complex subunit 1</fullName>
    </recommendedName>
</protein>
<accession>A0A367Y4Z2</accession>
<dbReference type="CDD" id="cd00009">
    <property type="entry name" value="AAA"/>
    <property type="match status" value="1"/>
</dbReference>
<evidence type="ECO:0000256" key="3">
    <source>
        <dbReference type="ARBA" id="ARBA00019081"/>
    </source>
</evidence>
<dbReference type="PANTHER" id="PTHR10763:SF23">
    <property type="entry name" value="ORIGIN RECOGNITION COMPLEX SUBUNIT 1"/>
    <property type="match status" value="1"/>
</dbReference>
<dbReference type="FunFam" id="1.10.8.60:FF:000274">
    <property type="entry name" value="Origin recognition complex subunit 1"/>
    <property type="match status" value="1"/>
</dbReference>
<evidence type="ECO:0000256" key="6">
    <source>
        <dbReference type="ARBA" id="ARBA00022741"/>
    </source>
</evidence>
<dbReference type="InterPro" id="IPR048867">
    <property type="entry name" value="WHD_ORC1"/>
</dbReference>
<gene>
    <name evidence="16" type="primary">ORC1_1</name>
    <name evidence="16" type="ORF">Cantr_08714</name>
</gene>
<dbReference type="Pfam" id="PF00004">
    <property type="entry name" value="AAA"/>
    <property type="match status" value="1"/>
</dbReference>
<evidence type="ECO:0000256" key="7">
    <source>
        <dbReference type="ARBA" id="ARBA00022840"/>
    </source>
</evidence>
<dbReference type="GO" id="GO:0003688">
    <property type="term" value="F:DNA replication origin binding"/>
    <property type="evidence" value="ECO:0007669"/>
    <property type="project" value="TreeGrafter"/>
</dbReference>
<dbReference type="GO" id="GO:0006270">
    <property type="term" value="P:DNA replication initiation"/>
    <property type="evidence" value="ECO:0007669"/>
    <property type="project" value="TreeGrafter"/>
</dbReference>
<dbReference type="InterPro" id="IPR001025">
    <property type="entry name" value="BAH_dom"/>
</dbReference>
<dbReference type="InterPro" id="IPR041083">
    <property type="entry name" value="AAA_lid_10"/>
</dbReference>
<dbReference type="GO" id="GO:0005524">
    <property type="term" value="F:ATP binding"/>
    <property type="evidence" value="ECO:0007669"/>
    <property type="project" value="UniProtKB-KW"/>
</dbReference>
<dbReference type="GO" id="GO:0016887">
    <property type="term" value="F:ATP hydrolysis activity"/>
    <property type="evidence" value="ECO:0007669"/>
    <property type="project" value="InterPro"/>
</dbReference>
<feature type="compositionally biased region" description="Acidic residues" evidence="14">
    <location>
        <begin position="302"/>
        <end position="355"/>
    </location>
</feature>
<keyword evidence="8" id="KW-0460">Magnesium</keyword>
<comment type="function">
    <text evidence="13">Component of the origin recognition complex (ORC) that binds origins of replication. DNA-binding is ATP-dependent, however specific DNA sequences that define origins of replication have not been identified so far. ORC is required to assemble the pre-replication complex necessary to initiate DNA replication.</text>
</comment>
<feature type="compositionally biased region" description="Low complexity" evidence="14">
    <location>
        <begin position="219"/>
        <end position="228"/>
    </location>
</feature>
<keyword evidence="4 13" id="KW-0235">DNA replication</keyword>
<evidence type="ECO:0000256" key="8">
    <source>
        <dbReference type="ARBA" id="ARBA00022842"/>
    </source>
</evidence>
<dbReference type="GO" id="GO:0033314">
    <property type="term" value="P:mitotic DNA replication checkpoint signaling"/>
    <property type="evidence" value="ECO:0007669"/>
    <property type="project" value="TreeGrafter"/>
</dbReference>
<dbReference type="InterPro" id="IPR043151">
    <property type="entry name" value="BAH_sf"/>
</dbReference>
<dbReference type="STRING" id="5486.A0A367Y4Z2"/>
<dbReference type="PROSITE" id="PS51038">
    <property type="entry name" value="BAH"/>
    <property type="match status" value="1"/>
</dbReference>
<dbReference type="Proteomes" id="UP000253472">
    <property type="component" value="Unassembled WGS sequence"/>
</dbReference>
<keyword evidence="17" id="KW-1185">Reference proteome</keyword>
<feature type="domain" description="BAH" evidence="15">
    <location>
        <begin position="58"/>
        <end position="178"/>
    </location>
</feature>
<keyword evidence="7 13" id="KW-0067">ATP-binding</keyword>
<evidence type="ECO:0000256" key="13">
    <source>
        <dbReference type="RuleBase" id="RU365058"/>
    </source>
</evidence>
<feature type="compositionally biased region" description="Basic and acidic residues" evidence="14">
    <location>
        <begin position="283"/>
        <end position="301"/>
    </location>
</feature>
<comment type="function">
    <text evidence="11">Component of the origin recognition complex (ORC) that binds origins of replication. It has a role in both chromosomal replication and mating type transcriptional silencing. Binds to the ARS consensus sequence (ACS) of origins of replication in an ATP-dependent manner.</text>
</comment>
<keyword evidence="5" id="KW-0479">Metal-binding</keyword>
<reference evidence="16 17" key="1">
    <citation type="submission" date="2018-06" db="EMBL/GenBank/DDBJ databases">
        <title>Whole genome sequencing of Candida tropicalis (genome annotated by CSBL at Korea University).</title>
        <authorList>
            <person name="Ahn J."/>
        </authorList>
    </citation>
    <scope>NUCLEOTIDE SEQUENCE [LARGE SCALE GENOMIC DNA]</scope>
    <source>
        <strain evidence="16 17">ATCC 20962</strain>
    </source>
</reference>
<name>A0A367Y4Z2_9ASCO</name>
<evidence type="ECO:0000256" key="9">
    <source>
        <dbReference type="ARBA" id="ARBA00023125"/>
    </source>
</evidence>
<dbReference type="OrthoDB" id="1926878at2759"/>
<dbReference type="Gene3D" id="3.40.50.300">
    <property type="entry name" value="P-loop containing nucleotide triphosphate hydrolases"/>
    <property type="match status" value="1"/>
</dbReference>
<keyword evidence="10 13" id="KW-0539">Nucleus</keyword>
<comment type="caution">
    <text evidence="16">The sequence shown here is derived from an EMBL/GenBank/DDBJ whole genome shotgun (WGS) entry which is preliminary data.</text>
</comment>
<evidence type="ECO:0000256" key="11">
    <source>
        <dbReference type="ARBA" id="ARBA00053599"/>
    </source>
</evidence>
<dbReference type="InterPro" id="IPR027417">
    <property type="entry name" value="P-loop_NTPase"/>
</dbReference>
<dbReference type="InterPro" id="IPR050311">
    <property type="entry name" value="ORC1/CDC6"/>
</dbReference>
<organism evidence="16 17">
    <name type="scientific">Candida viswanathii</name>
    <dbReference type="NCBI Taxonomy" id="5486"/>
    <lineage>
        <taxon>Eukaryota</taxon>
        <taxon>Fungi</taxon>
        <taxon>Dikarya</taxon>
        <taxon>Ascomycota</taxon>
        <taxon>Saccharomycotina</taxon>
        <taxon>Pichiomycetes</taxon>
        <taxon>Debaryomycetaceae</taxon>
        <taxon>Candida/Lodderomyces clade</taxon>
        <taxon>Candida</taxon>
    </lineage>
</organism>
<feature type="compositionally biased region" description="Basic and acidic residues" evidence="14">
    <location>
        <begin position="1"/>
        <end position="13"/>
    </location>
</feature>
<evidence type="ECO:0000256" key="4">
    <source>
        <dbReference type="ARBA" id="ARBA00022705"/>
    </source>
</evidence>